<evidence type="ECO:0000256" key="10">
    <source>
        <dbReference type="ARBA" id="ARBA00023114"/>
    </source>
</evidence>
<dbReference type="Gene3D" id="3.10.560.10">
    <property type="entry name" value="Outer membrane lipoprotein wza domain like"/>
    <property type="match status" value="2"/>
</dbReference>
<keyword evidence="13" id="KW-0998">Cell outer membrane</keyword>
<keyword evidence="18" id="KW-1185">Reference proteome</keyword>
<evidence type="ECO:0000313" key="18">
    <source>
        <dbReference type="Proteomes" id="UP000195667"/>
    </source>
</evidence>
<dbReference type="InterPro" id="IPR049712">
    <property type="entry name" value="Poly_export"/>
</dbReference>
<keyword evidence="8" id="KW-0625">Polysaccharide transport</keyword>
<dbReference type="AlphaFoldDB" id="A0A1R4HC30"/>
<evidence type="ECO:0000256" key="5">
    <source>
        <dbReference type="ARBA" id="ARBA00022597"/>
    </source>
</evidence>
<name>A0A1R4HC30_9GAMM</name>
<keyword evidence="9" id="KW-0406">Ion transport</keyword>
<feature type="domain" description="Polysaccharide export protein N-terminal" evidence="15">
    <location>
        <begin position="100"/>
        <end position="184"/>
    </location>
</feature>
<feature type="domain" description="SLBB" evidence="16">
    <location>
        <begin position="189"/>
        <end position="267"/>
    </location>
</feature>
<dbReference type="Pfam" id="PF22461">
    <property type="entry name" value="SLBB_2"/>
    <property type="match status" value="2"/>
</dbReference>
<evidence type="ECO:0000256" key="3">
    <source>
        <dbReference type="ARBA" id="ARBA00022448"/>
    </source>
</evidence>
<keyword evidence="4" id="KW-1134">Transmembrane beta strand</keyword>
<evidence type="ECO:0000256" key="9">
    <source>
        <dbReference type="ARBA" id="ARBA00023065"/>
    </source>
</evidence>
<evidence type="ECO:0000256" key="12">
    <source>
        <dbReference type="ARBA" id="ARBA00023139"/>
    </source>
</evidence>
<keyword evidence="7" id="KW-0732">Signal</keyword>
<dbReference type="OrthoDB" id="9808421at2"/>
<dbReference type="Pfam" id="PF02563">
    <property type="entry name" value="Poly_export"/>
    <property type="match status" value="1"/>
</dbReference>
<gene>
    <name evidence="17" type="primary">yccZ</name>
    <name evidence="17" type="ORF">CRENPOLYSF1_470051</name>
</gene>
<dbReference type="GO" id="GO:0015159">
    <property type="term" value="F:polysaccharide transmembrane transporter activity"/>
    <property type="evidence" value="ECO:0007669"/>
    <property type="project" value="InterPro"/>
</dbReference>
<dbReference type="PANTHER" id="PTHR33619:SF3">
    <property type="entry name" value="POLYSACCHARIDE EXPORT PROTEIN GFCE-RELATED"/>
    <property type="match status" value="1"/>
</dbReference>
<comment type="subcellular location">
    <subcellularLocation>
        <location evidence="1">Cell outer membrane</location>
        <topology evidence="1">Multi-pass membrane protein</topology>
    </subcellularLocation>
</comment>
<evidence type="ECO:0000256" key="7">
    <source>
        <dbReference type="ARBA" id="ARBA00022729"/>
    </source>
</evidence>
<feature type="domain" description="SLBB" evidence="16">
    <location>
        <begin position="293"/>
        <end position="362"/>
    </location>
</feature>
<keyword evidence="10" id="KW-0626">Porin</keyword>
<dbReference type="InterPro" id="IPR054765">
    <property type="entry name" value="SLBB_dom"/>
</dbReference>
<dbReference type="GO" id="GO:0009279">
    <property type="term" value="C:cell outer membrane"/>
    <property type="evidence" value="ECO:0007669"/>
    <property type="project" value="UniProtKB-SubCell"/>
</dbReference>
<dbReference type="EMBL" id="FUKI01000123">
    <property type="protein sequence ID" value="SJM93769.1"/>
    <property type="molecule type" value="Genomic_DNA"/>
</dbReference>
<evidence type="ECO:0000256" key="2">
    <source>
        <dbReference type="ARBA" id="ARBA00009450"/>
    </source>
</evidence>
<evidence type="ECO:0000313" key="17">
    <source>
        <dbReference type="EMBL" id="SJM93769.1"/>
    </source>
</evidence>
<evidence type="ECO:0000256" key="11">
    <source>
        <dbReference type="ARBA" id="ARBA00023136"/>
    </source>
</evidence>
<keyword evidence="14" id="KW-0449">Lipoprotein</keyword>
<keyword evidence="12" id="KW-0564">Palmitate</keyword>
<dbReference type="RefSeq" id="WP_087144005.1">
    <property type="nucleotide sequence ID" value="NZ_FUKI01000123.1"/>
</dbReference>
<keyword evidence="3" id="KW-0813">Transport</keyword>
<evidence type="ECO:0000256" key="8">
    <source>
        <dbReference type="ARBA" id="ARBA00023047"/>
    </source>
</evidence>
<evidence type="ECO:0000256" key="4">
    <source>
        <dbReference type="ARBA" id="ARBA00022452"/>
    </source>
</evidence>
<dbReference type="Gene3D" id="3.30.1950.10">
    <property type="entry name" value="wza like domain"/>
    <property type="match status" value="1"/>
</dbReference>
<evidence type="ECO:0000256" key="1">
    <source>
        <dbReference type="ARBA" id="ARBA00004571"/>
    </source>
</evidence>
<evidence type="ECO:0000259" key="16">
    <source>
        <dbReference type="Pfam" id="PF22461"/>
    </source>
</evidence>
<sequence>MRIIPILMLIALSQLTACTVIPGMHMNPFAKQSSVEIPVTDNNKTTLKKLNIKLITAQLILDLEKDFNNRSLGVNNAANLYFAHRIGSKAVKGVPDTEPYYQYAVGPRDVLNITVWEHPELTIPAGEFRSAEASGTVVGEDGNIFYPYAGIIKAAGRFVEDIREELVRKLSAFIEMVQLDVRVTAYRSQRVYVVGEVMKPGIQTVKDIPLTVLEAINSAEGVKPEADLRNLTLTREGKSYTINLLSLYEGGDLSQNVLLKHGDVLNVPDSAFNKIFVLGETTVGGAGAGRGRSVVMNKGRMTLAEALSESGGVNQETSDPSRIFVFRSGINKPEIFHLDAKSPDALLLADRFPMQPRDVVYVDRAEGIRWNQIIAQIQPTVSLLSTFGTIKMEPFLETPSSTGVDLSNIIPK</sequence>
<dbReference type="InterPro" id="IPR003715">
    <property type="entry name" value="Poly_export_N"/>
</dbReference>
<protein>
    <submittedName>
        <fullName evidence="17">Polysaccharide export protein</fullName>
    </submittedName>
</protein>
<accession>A0A1R4HC30</accession>
<keyword evidence="6" id="KW-0812">Transmembrane</keyword>
<dbReference type="PANTHER" id="PTHR33619">
    <property type="entry name" value="POLYSACCHARIDE EXPORT PROTEIN GFCE-RELATED"/>
    <property type="match status" value="1"/>
</dbReference>
<reference evidence="18" key="1">
    <citation type="submission" date="2017-02" db="EMBL/GenBank/DDBJ databases">
        <authorList>
            <person name="Daims H."/>
        </authorList>
    </citation>
    <scope>NUCLEOTIDE SEQUENCE [LARGE SCALE GENOMIC DNA]</scope>
</reference>
<evidence type="ECO:0000256" key="14">
    <source>
        <dbReference type="ARBA" id="ARBA00023288"/>
    </source>
</evidence>
<keyword evidence="5" id="KW-0762">Sugar transport</keyword>
<dbReference type="Proteomes" id="UP000195667">
    <property type="component" value="Unassembled WGS sequence"/>
</dbReference>
<evidence type="ECO:0000256" key="6">
    <source>
        <dbReference type="ARBA" id="ARBA00022692"/>
    </source>
</evidence>
<keyword evidence="11" id="KW-0472">Membrane</keyword>
<dbReference type="GO" id="GO:0006811">
    <property type="term" value="P:monoatomic ion transport"/>
    <property type="evidence" value="ECO:0007669"/>
    <property type="project" value="UniProtKB-KW"/>
</dbReference>
<dbReference type="GO" id="GO:0015288">
    <property type="term" value="F:porin activity"/>
    <property type="evidence" value="ECO:0007669"/>
    <property type="project" value="UniProtKB-KW"/>
</dbReference>
<dbReference type="GO" id="GO:0046930">
    <property type="term" value="C:pore complex"/>
    <property type="evidence" value="ECO:0007669"/>
    <property type="project" value="UniProtKB-KW"/>
</dbReference>
<organism evidence="17 18">
    <name type="scientific">Crenothrix polyspora</name>
    <dbReference type="NCBI Taxonomy" id="360316"/>
    <lineage>
        <taxon>Bacteria</taxon>
        <taxon>Pseudomonadati</taxon>
        <taxon>Pseudomonadota</taxon>
        <taxon>Gammaproteobacteria</taxon>
        <taxon>Methylococcales</taxon>
        <taxon>Crenotrichaceae</taxon>
        <taxon>Crenothrix</taxon>
    </lineage>
</organism>
<comment type="similarity">
    <text evidence="2">Belongs to the BexD/CtrA/VexA family.</text>
</comment>
<proteinExistence type="inferred from homology"/>
<evidence type="ECO:0000259" key="15">
    <source>
        <dbReference type="Pfam" id="PF02563"/>
    </source>
</evidence>
<evidence type="ECO:0000256" key="13">
    <source>
        <dbReference type="ARBA" id="ARBA00023237"/>
    </source>
</evidence>